<gene>
    <name evidence="1" type="ORF">NPIL_638801</name>
</gene>
<sequence length="119" mass="13735">MFSVRNGLDRIVRKKTNLKKMDDAFCRRVQSQFKSRPARVVRHVRLHLLIETKIISISRRLIMERYDLERYGRGSPGIHYLRTDTGDAKVISLRPYELRFADIGGGQISAAEVAHSLNP</sequence>
<accession>A0A8X6ISE0</accession>
<proteinExistence type="predicted"/>
<comment type="caution">
    <text evidence="1">The sequence shown here is derived from an EMBL/GenBank/DDBJ whole genome shotgun (WGS) entry which is preliminary data.</text>
</comment>
<name>A0A8X6ISE0_NEPPI</name>
<dbReference type="EMBL" id="BMAW01046938">
    <property type="protein sequence ID" value="GFS58014.1"/>
    <property type="molecule type" value="Genomic_DNA"/>
</dbReference>
<evidence type="ECO:0000313" key="1">
    <source>
        <dbReference type="EMBL" id="GFS58014.1"/>
    </source>
</evidence>
<protein>
    <submittedName>
        <fullName evidence="1">Uncharacterized protein</fullName>
    </submittedName>
</protein>
<evidence type="ECO:0000313" key="2">
    <source>
        <dbReference type="Proteomes" id="UP000887013"/>
    </source>
</evidence>
<keyword evidence="2" id="KW-1185">Reference proteome</keyword>
<dbReference type="AlphaFoldDB" id="A0A8X6ISE0"/>
<organism evidence="1 2">
    <name type="scientific">Nephila pilipes</name>
    <name type="common">Giant wood spider</name>
    <name type="synonym">Nephila maculata</name>
    <dbReference type="NCBI Taxonomy" id="299642"/>
    <lineage>
        <taxon>Eukaryota</taxon>
        <taxon>Metazoa</taxon>
        <taxon>Ecdysozoa</taxon>
        <taxon>Arthropoda</taxon>
        <taxon>Chelicerata</taxon>
        <taxon>Arachnida</taxon>
        <taxon>Araneae</taxon>
        <taxon>Araneomorphae</taxon>
        <taxon>Entelegynae</taxon>
        <taxon>Araneoidea</taxon>
        <taxon>Nephilidae</taxon>
        <taxon>Nephila</taxon>
    </lineage>
</organism>
<reference evidence="1" key="1">
    <citation type="submission" date="2020-08" db="EMBL/GenBank/DDBJ databases">
        <title>Multicomponent nature underlies the extraordinary mechanical properties of spider dragline silk.</title>
        <authorList>
            <person name="Kono N."/>
            <person name="Nakamura H."/>
            <person name="Mori M."/>
            <person name="Yoshida Y."/>
            <person name="Ohtoshi R."/>
            <person name="Malay A.D."/>
            <person name="Moran D.A.P."/>
            <person name="Tomita M."/>
            <person name="Numata K."/>
            <person name="Arakawa K."/>
        </authorList>
    </citation>
    <scope>NUCLEOTIDE SEQUENCE</scope>
</reference>
<dbReference type="Proteomes" id="UP000887013">
    <property type="component" value="Unassembled WGS sequence"/>
</dbReference>